<feature type="domain" description="Methyltransferase" evidence="3">
    <location>
        <begin position="45"/>
        <end position="133"/>
    </location>
</feature>
<keyword evidence="2" id="KW-0808">Transferase</keyword>
<dbReference type="InterPro" id="IPR029063">
    <property type="entry name" value="SAM-dependent_MTases_sf"/>
</dbReference>
<dbReference type="SUPFAM" id="SSF53335">
    <property type="entry name" value="S-adenosyl-L-methionine-dependent methyltransferases"/>
    <property type="match status" value="1"/>
</dbReference>
<dbReference type="CDD" id="cd02440">
    <property type="entry name" value="AdoMet_MTases"/>
    <property type="match status" value="1"/>
</dbReference>
<dbReference type="PANTHER" id="PTHR43861">
    <property type="entry name" value="TRANS-ACONITATE 2-METHYLTRANSFERASE-RELATED"/>
    <property type="match status" value="1"/>
</dbReference>
<reference evidence="4 5" key="1">
    <citation type="journal article" date="2015" name="Genome Announc.">
        <title>Expanding the biotechnology potential of lactobacilli through comparative genomics of 213 strains and associated genera.</title>
        <authorList>
            <person name="Sun Z."/>
            <person name="Harris H.M."/>
            <person name="McCann A."/>
            <person name="Guo C."/>
            <person name="Argimon S."/>
            <person name="Zhang W."/>
            <person name="Yang X."/>
            <person name="Jeffery I.B."/>
            <person name="Cooney J.C."/>
            <person name="Kagawa T.F."/>
            <person name="Liu W."/>
            <person name="Song Y."/>
            <person name="Salvetti E."/>
            <person name="Wrobel A."/>
            <person name="Rasinkangas P."/>
            <person name="Parkhill J."/>
            <person name="Rea M.C."/>
            <person name="O'Sullivan O."/>
            <person name="Ritari J."/>
            <person name="Douillard F.P."/>
            <person name="Paul Ross R."/>
            <person name="Yang R."/>
            <person name="Briner A.E."/>
            <person name="Felis G.E."/>
            <person name="de Vos W.M."/>
            <person name="Barrangou R."/>
            <person name="Klaenhammer T.R."/>
            <person name="Caufield P.W."/>
            <person name="Cui Y."/>
            <person name="Zhang H."/>
            <person name="O'Toole P.W."/>
        </authorList>
    </citation>
    <scope>NUCLEOTIDE SEQUENCE [LARGE SCALE GENOMIC DNA]</scope>
    <source>
        <strain evidence="4 5">DSM 20405</strain>
    </source>
</reference>
<dbReference type="AlphaFoldDB" id="A0A0R2HMC5"/>
<dbReference type="InterPro" id="IPR041698">
    <property type="entry name" value="Methyltransf_25"/>
</dbReference>
<dbReference type="GO" id="GO:0008168">
    <property type="term" value="F:methyltransferase activity"/>
    <property type="evidence" value="ECO:0007669"/>
    <property type="project" value="UniProtKB-KW"/>
</dbReference>
<evidence type="ECO:0000256" key="1">
    <source>
        <dbReference type="ARBA" id="ARBA00022603"/>
    </source>
</evidence>
<dbReference type="Gene3D" id="3.40.50.150">
    <property type="entry name" value="Vaccinia Virus protein VP39"/>
    <property type="match status" value="1"/>
</dbReference>
<name>A0A0R2HMC5_9FIRM</name>
<dbReference type="GO" id="GO:0032259">
    <property type="term" value="P:methylation"/>
    <property type="evidence" value="ECO:0007669"/>
    <property type="project" value="UniProtKB-KW"/>
</dbReference>
<dbReference type="EMBL" id="JQBL01000002">
    <property type="protein sequence ID" value="KRN51244.1"/>
    <property type="molecule type" value="Genomic_DNA"/>
</dbReference>
<dbReference type="RefSeq" id="WP_031588759.1">
    <property type="nucleotide sequence ID" value="NZ_JNKN01000005.1"/>
</dbReference>
<proteinExistence type="predicted"/>
<dbReference type="Pfam" id="PF13649">
    <property type="entry name" value="Methyltransf_25"/>
    <property type="match status" value="1"/>
</dbReference>
<evidence type="ECO:0000313" key="4">
    <source>
        <dbReference type="EMBL" id="KRN51244.1"/>
    </source>
</evidence>
<evidence type="ECO:0000256" key="2">
    <source>
        <dbReference type="ARBA" id="ARBA00022679"/>
    </source>
</evidence>
<accession>A0A0R2HMC5</accession>
<evidence type="ECO:0000259" key="3">
    <source>
        <dbReference type="Pfam" id="PF13649"/>
    </source>
</evidence>
<gene>
    <name evidence="4" type="ORF">IV49_GL000708</name>
</gene>
<organism evidence="4 5">
    <name type="scientific">Kandleria vitulina DSM 20405</name>
    <dbReference type="NCBI Taxonomy" id="1410657"/>
    <lineage>
        <taxon>Bacteria</taxon>
        <taxon>Bacillati</taxon>
        <taxon>Bacillota</taxon>
        <taxon>Erysipelotrichia</taxon>
        <taxon>Erysipelotrichales</taxon>
        <taxon>Coprobacillaceae</taxon>
        <taxon>Kandleria</taxon>
    </lineage>
</organism>
<dbReference type="PATRIC" id="fig|1410657.5.peg.737"/>
<dbReference type="Proteomes" id="UP000051841">
    <property type="component" value="Unassembled WGS sequence"/>
</dbReference>
<protein>
    <recommendedName>
        <fullName evidence="3">Methyltransferase domain-containing protein</fullName>
    </recommendedName>
</protein>
<keyword evidence="5" id="KW-1185">Reference proteome</keyword>
<sequence>MKDKTSYTLDYYNQQAEEFANSTVDVDFSNIQNQFIKMLPKGSTILDLGCGSGRDSKAFKNAGYKVIAVDGSEELCKIASKHIGQEVICSTFQDLELSEEIDGIWACASLLHLEKEEIIYTINKLSKNLKPGGILYASFKYGDFTGERNGRFFTDMTEESFSIMMNDIKDLKVIKQMTSDDVREDKTIKWLNVFLKKENVLL</sequence>
<evidence type="ECO:0000313" key="5">
    <source>
        <dbReference type="Proteomes" id="UP000051841"/>
    </source>
</evidence>
<keyword evidence="1" id="KW-0489">Methyltransferase</keyword>
<dbReference type="PANTHER" id="PTHR43861:SF1">
    <property type="entry name" value="TRANS-ACONITATE 2-METHYLTRANSFERASE"/>
    <property type="match status" value="1"/>
</dbReference>
<comment type="caution">
    <text evidence="4">The sequence shown here is derived from an EMBL/GenBank/DDBJ whole genome shotgun (WGS) entry which is preliminary data.</text>
</comment>